<keyword evidence="1" id="KW-1133">Transmembrane helix</keyword>
<feature type="transmembrane region" description="Helical" evidence="1">
    <location>
        <begin position="52"/>
        <end position="72"/>
    </location>
</feature>
<evidence type="ECO:0000313" key="3">
    <source>
        <dbReference type="Proteomes" id="UP000631114"/>
    </source>
</evidence>
<dbReference type="EMBL" id="JADFTS010000001">
    <property type="protein sequence ID" value="KAF9623599.1"/>
    <property type="molecule type" value="Genomic_DNA"/>
</dbReference>
<organism evidence="2 3">
    <name type="scientific">Coptis chinensis</name>
    <dbReference type="NCBI Taxonomy" id="261450"/>
    <lineage>
        <taxon>Eukaryota</taxon>
        <taxon>Viridiplantae</taxon>
        <taxon>Streptophyta</taxon>
        <taxon>Embryophyta</taxon>
        <taxon>Tracheophyta</taxon>
        <taxon>Spermatophyta</taxon>
        <taxon>Magnoliopsida</taxon>
        <taxon>Ranunculales</taxon>
        <taxon>Ranunculaceae</taxon>
        <taxon>Coptidoideae</taxon>
        <taxon>Coptis</taxon>
    </lineage>
</organism>
<dbReference type="SUPFAM" id="SSF81333">
    <property type="entry name" value="F1F0 ATP synthase subunit C"/>
    <property type="match status" value="1"/>
</dbReference>
<keyword evidence="3" id="KW-1185">Reference proteome</keyword>
<evidence type="ECO:0000313" key="2">
    <source>
        <dbReference type="EMBL" id="KAF9623599.1"/>
    </source>
</evidence>
<dbReference type="InterPro" id="IPR035921">
    <property type="entry name" value="F/V-ATP_Csub_sf"/>
</dbReference>
<name>A0A835ITY7_9MAGN</name>
<dbReference type="Proteomes" id="UP000631114">
    <property type="component" value="Unassembled WGS sequence"/>
</dbReference>
<comment type="caution">
    <text evidence="2">The sequence shown here is derived from an EMBL/GenBank/DDBJ whole genome shotgun (WGS) entry which is preliminary data.</text>
</comment>
<proteinExistence type="predicted"/>
<keyword evidence="1" id="KW-0472">Membrane</keyword>
<accession>A0A835ITY7</accession>
<feature type="transmembrane region" description="Helical" evidence="1">
    <location>
        <begin position="20"/>
        <end position="40"/>
    </location>
</feature>
<sequence>MDASSSSSWSCALVSMSPYTFSALGIAISIGVSILVAAFSLNHFQESHQYPFVFSVIFCEAAAIYGVIVAIIPKQSLKVCLHPKYMHPNLSELDIQCLPQESSWALQTLSAGVLLPLPPSLRTSF</sequence>
<protein>
    <submittedName>
        <fullName evidence="2">Uncharacterized protein</fullName>
    </submittedName>
</protein>
<evidence type="ECO:0000256" key="1">
    <source>
        <dbReference type="SAM" id="Phobius"/>
    </source>
</evidence>
<dbReference type="Gene3D" id="1.20.120.610">
    <property type="entry name" value="lithium bound rotor ring of v- atpase"/>
    <property type="match status" value="1"/>
</dbReference>
<reference evidence="2 3" key="1">
    <citation type="submission" date="2020-10" db="EMBL/GenBank/DDBJ databases">
        <title>The Coptis chinensis genome and diversification of protoberbering-type alkaloids.</title>
        <authorList>
            <person name="Wang B."/>
            <person name="Shu S."/>
            <person name="Song C."/>
            <person name="Liu Y."/>
        </authorList>
    </citation>
    <scope>NUCLEOTIDE SEQUENCE [LARGE SCALE GENOMIC DNA]</scope>
    <source>
        <strain evidence="2">HL-2020</strain>
        <tissue evidence="2">Leaf</tissue>
    </source>
</reference>
<gene>
    <name evidence="2" type="ORF">IFM89_003389</name>
</gene>
<dbReference type="AlphaFoldDB" id="A0A835ITY7"/>
<keyword evidence="1" id="KW-0812">Transmembrane</keyword>